<evidence type="ECO:0000313" key="1">
    <source>
        <dbReference type="EMBL" id="ADP84830.1"/>
    </source>
</evidence>
<evidence type="ECO:0000313" key="2">
    <source>
        <dbReference type="Proteomes" id="UP000002484"/>
    </source>
</evidence>
<dbReference type="InterPro" id="IPR046828">
    <property type="entry name" value="RepSA"/>
</dbReference>
<dbReference type="Proteomes" id="UP000002484">
    <property type="component" value="Chromosome"/>
</dbReference>
<protein>
    <recommendedName>
        <fullName evidence="3">Plasmid replication initiator protein</fullName>
    </recommendedName>
</protein>
<dbReference type="HOGENOM" id="CLU_041009_0_0_11"/>
<dbReference type="InParanoid" id="E3IUL4"/>
<dbReference type="eggNOG" id="COG0484">
    <property type="taxonomic scope" value="Bacteria"/>
</dbReference>
<evidence type="ECO:0008006" key="3">
    <source>
        <dbReference type="Google" id="ProtNLM"/>
    </source>
</evidence>
<accession>E3IUL4</accession>
<dbReference type="OrthoDB" id="3203793at2"/>
<gene>
    <name evidence="1" type="ordered locus">FraEuI1c_6861</name>
</gene>
<dbReference type="AlphaFoldDB" id="E3IUL4"/>
<dbReference type="RefSeq" id="WP_013427941.1">
    <property type="nucleotide sequence ID" value="NC_014666.1"/>
</dbReference>
<name>E3IUL4_PSEI1</name>
<dbReference type="Pfam" id="PF20199">
    <property type="entry name" value="RepSA"/>
    <property type="match status" value="1"/>
</dbReference>
<sequence>MTTATAPPPALTPETAARRADGTLEAFRAQLDRVAGCTRPIRLSGWSGQADTRTGEIRRTFDSATQPDGTILIPCGNRRASVCPSCSYTYAGDAWQIVHSGLTGGRGVPAEVAEHPGLFVTVTAPSFGMVHTRNAGKGRPARTCHRLSGTCPHGQPVGCWRTHDDPADPLLGQALCLACYDLTGAVLWNATAARLWKRTVDLAYRRMAAQVGMPALGYTRRDGTRRVGLRDLIRISYVKVAEGQQRALIHYHAVMRLDGFDRDNPDAWPPPPAWATGKLLAACWRWAVERAREPCPSPTGAGAHDARWGEQHDEQHIAVDGGAELDGDTTMTGRRLSPQAVGNYLAKYTTKSVADGGALDRPIRKTADLFAVLPFLNPHQAAMVKTAWTLGGRRHLEALRLRANAHQYGYRGHWLTKSRRYSTTFGACRQERRDWNRTHDSAGNPRTPLDAWNRPLENDTGDEVIALGSWRFEGAGYRLAGDAQLAAMAADLARSRREAARDARDTARPS</sequence>
<dbReference type="KEGG" id="fri:FraEuI1c_6861"/>
<reference evidence="1 2" key="1">
    <citation type="submission" date="2010-10" db="EMBL/GenBank/DDBJ databases">
        <title>Complete sequence of Frankia sp. EuI1c.</title>
        <authorList>
            <consortium name="US DOE Joint Genome Institute"/>
            <person name="Lucas S."/>
            <person name="Copeland A."/>
            <person name="Lapidus A."/>
            <person name="Cheng J.-F."/>
            <person name="Bruce D."/>
            <person name="Goodwin L."/>
            <person name="Pitluck S."/>
            <person name="Chertkov O."/>
            <person name="Detter J.C."/>
            <person name="Han C."/>
            <person name="Tapia R."/>
            <person name="Land M."/>
            <person name="Hauser L."/>
            <person name="Jeffries C."/>
            <person name="Kyrpides N."/>
            <person name="Ivanova N."/>
            <person name="Mikhailova N."/>
            <person name="Beauchemin N."/>
            <person name="Sen A."/>
            <person name="Sur S.A."/>
            <person name="Gtari M."/>
            <person name="Wall L."/>
            <person name="Tisa L."/>
            <person name="Woyke T."/>
        </authorList>
    </citation>
    <scope>NUCLEOTIDE SEQUENCE [LARGE SCALE GENOMIC DNA]</scope>
    <source>
        <strain evidence="2">DSM 45817 / CECT 9037 / EuI1c</strain>
    </source>
</reference>
<organism evidence="1 2">
    <name type="scientific">Pseudofrankia inefficax (strain DSM 45817 / CECT 9037 / DDB 130130 / EuI1c)</name>
    <name type="common">Frankia inefficax</name>
    <dbReference type="NCBI Taxonomy" id="298654"/>
    <lineage>
        <taxon>Bacteria</taxon>
        <taxon>Bacillati</taxon>
        <taxon>Actinomycetota</taxon>
        <taxon>Actinomycetes</taxon>
        <taxon>Frankiales</taxon>
        <taxon>Frankiaceae</taxon>
        <taxon>Pseudofrankia</taxon>
    </lineage>
</organism>
<dbReference type="STRING" id="298654.FraEuI1c_6861"/>
<keyword evidence="2" id="KW-1185">Reference proteome</keyword>
<dbReference type="EMBL" id="CP002299">
    <property type="protein sequence ID" value="ADP84830.1"/>
    <property type="molecule type" value="Genomic_DNA"/>
</dbReference>
<proteinExistence type="predicted"/>